<protein>
    <submittedName>
        <fullName evidence="1">Uncharacterized protein</fullName>
    </submittedName>
</protein>
<name>A0AA97GWW4_9ACTN</name>
<organism evidence="1">
    <name type="scientific">Gordonia sp. MP11Mi</name>
    <dbReference type="NCBI Taxonomy" id="3022769"/>
    <lineage>
        <taxon>Bacteria</taxon>
        <taxon>Bacillati</taxon>
        <taxon>Actinomycetota</taxon>
        <taxon>Actinomycetes</taxon>
        <taxon>Mycobacteriales</taxon>
        <taxon>Gordoniaceae</taxon>
        <taxon>Gordonia</taxon>
    </lineage>
</organism>
<sequence length="204" mass="21588">MSLYSRSGAPLSVTRNDDVVAGYDPLISVISASAAVIDLSPATAYALGRRLIDVAGDEGHREALIASGHLAPGARGMSLSDAIVQYNEVNALNPTDADYIHPPAPAVTLDDAVKIIPAAWHDGIAADAATQSCTVSYTAAAGGLRTETIHRIQHHFVARKDDADWERMSAGQQLDEVFPDHNGIGVLDLLAELGIAPVYLLRDR</sequence>
<dbReference type="AlphaFoldDB" id="A0AA97GWW4"/>
<proteinExistence type="predicted"/>
<reference evidence="1" key="1">
    <citation type="submission" date="2023-06" db="EMBL/GenBank/DDBJ databases">
        <title>Gordonia sp. nov. and Pseudochrobactrum sp. nov., two species isolated from the burying beetle Nicrophorus vespilloides.</title>
        <authorList>
            <person name="Poehlein A."/>
            <person name="Guzman J."/>
            <person name="Daniel R."/>
            <person name="Vilcinskas A."/>
        </authorList>
    </citation>
    <scope>NUCLEOTIDE SEQUENCE</scope>
    <source>
        <strain evidence="1">MP11Mi</strain>
    </source>
</reference>
<dbReference type="EMBL" id="CP128986">
    <property type="protein sequence ID" value="WOC14335.1"/>
    <property type="molecule type" value="Genomic_DNA"/>
</dbReference>
<accession>A0AA97GWW4</accession>
<evidence type="ECO:0000313" key="1">
    <source>
        <dbReference type="EMBL" id="WOC14335.1"/>
    </source>
</evidence>
<gene>
    <name evidence="1" type="ORF">MP11Mi_34500</name>
</gene>
<dbReference type="RefSeq" id="WP_420040086.1">
    <property type="nucleotide sequence ID" value="NZ_CP128986.1"/>
</dbReference>